<evidence type="ECO:0000313" key="4">
    <source>
        <dbReference type="Proteomes" id="UP000054558"/>
    </source>
</evidence>
<dbReference type="InterPro" id="IPR050588">
    <property type="entry name" value="WNK_Ser-Thr_kinase"/>
</dbReference>
<dbReference type="AlphaFoldDB" id="A0A1Y1I8P2"/>
<feature type="domain" description="Protein kinase" evidence="2">
    <location>
        <begin position="19"/>
        <end position="262"/>
    </location>
</feature>
<dbReference type="PROSITE" id="PS00108">
    <property type="entry name" value="PROTEIN_KINASE_ST"/>
    <property type="match status" value="1"/>
</dbReference>
<keyword evidence="4" id="KW-1185">Reference proteome</keyword>
<dbReference type="InterPro" id="IPR000719">
    <property type="entry name" value="Prot_kinase_dom"/>
</dbReference>
<evidence type="ECO:0000259" key="2">
    <source>
        <dbReference type="PROSITE" id="PS50011"/>
    </source>
</evidence>
<dbReference type="SUPFAM" id="SSF56112">
    <property type="entry name" value="Protein kinase-like (PK-like)"/>
    <property type="match status" value="1"/>
</dbReference>
<accession>A0A1Y1I8P2</accession>
<gene>
    <name evidence="3" type="ORF">KFL_002190210</name>
</gene>
<organism evidence="3 4">
    <name type="scientific">Klebsormidium nitens</name>
    <name type="common">Green alga</name>
    <name type="synonym">Ulothrix nitens</name>
    <dbReference type="NCBI Taxonomy" id="105231"/>
    <lineage>
        <taxon>Eukaryota</taxon>
        <taxon>Viridiplantae</taxon>
        <taxon>Streptophyta</taxon>
        <taxon>Klebsormidiophyceae</taxon>
        <taxon>Klebsormidiales</taxon>
        <taxon>Klebsormidiaceae</taxon>
        <taxon>Klebsormidium</taxon>
    </lineage>
</organism>
<keyword evidence="3" id="KW-0808">Transferase</keyword>
<dbReference type="PANTHER" id="PTHR13902">
    <property type="entry name" value="SERINE/THREONINE-PROTEIN KINASE WNK WITH NO LYSINE -RELATED"/>
    <property type="match status" value="1"/>
</dbReference>
<dbReference type="Proteomes" id="UP000054558">
    <property type="component" value="Unassembled WGS sequence"/>
</dbReference>
<dbReference type="Pfam" id="PF00069">
    <property type="entry name" value="Pkinase"/>
    <property type="match status" value="1"/>
</dbReference>
<dbReference type="GO" id="GO:0005737">
    <property type="term" value="C:cytoplasm"/>
    <property type="evidence" value="ECO:0000318"/>
    <property type="project" value="GO_Central"/>
</dbReference>
<dbReference type="OMA" id="CIAPKKL"/>
<dbReference type="GO" id="GO:0004674">
    <property type="term" value="F:protein serine/threonine kinase activity"/>
    <property type="evidence" value="ECO:0000318"/>
    <property type="project" value="GO_Central"/>
</dbReference>
<keyword evidence="3" id="KW-0418">Kinase</keyword>
<dbReference type="PROSITE" id="PS50011">
    <property type="entry name" value="PROTEIN_KINASE_DOM"/>
    <property type="match status" value="1"/>
</dbReference>
<dbReference type="GO" id="GO:0005524">
    <property type="term" value="F:ATP binding"/>
    <property type="evidence" value="ECO:0007669"/>
    <property type="project" value="InterPro"/>
</dbReference>
<dbReference type="EMBL" id="DF237168">
    <property type="protein sequence ID" value="GAQ85066.1"/>
    <property type="molecule type" value="Genomic_DNA"/>
</dbReference>
<protein>
    <recommendedName>
        <fullName evidence="1">non-specific serine/threonine protein kinase</fullName>
        <ecNumber evidence="1">2.7.11.1</ecNumber>
    </recommendedName>
</protein>
<sequence length="262" mass="29552">MESNASFFLTWRDPDDRFLCRGERIGSGATKCVYRAFDRREGREVAWCRAALSGMEQGKHGSIVREVALMRTLDHPRIVRLVASWTDVRSEEIVFVTDLYGGSVDAYLRKHGKQCLSVVRKWARQLCEGLVYLHEELPSPVAHRDLKAANVFVNNYTGDIALGDLGFATVTSKYRSNASILGTAEFMAPEVLRGAYGHKADIYALGMTILQIATLKRPFGKFKNISELYFEVLNGARPEELELVKNRNLRALIEACICREET</sequence>
<evidence type="ECO:0000313" key="3">
    <source>
        <dbReference type="EMBL" id="GAQ85066.1"/>
    </source>
</evidence>
<dbReference type="SMART" id="SM00220">
    <property type="entry name" value="S_TKc"/>
    <property type="match status" value="1"/>
</dbReference>
<dbReference type="OrthoDB" id="4062651at2759"/>
<dbReference type="EC" id="2.7.11.1" evidence="1"/>
<dbReference type="InterPro" id="IPR008271">
    <property type="entry name" value="Ser/Thr_kinase_AS"/>
</dbReference>
<dbReference type="Gene3D" id="3.30.200.20">
    <property type="entry name" value="Phosphorylase Kinase, domain 1"/>
    <property type="match status" value="1"/>
</dbReference>
<dbReference type="InterPro" id="IPR011009">
    <property type="entry name" value="Kinase-like_dom_sf"/>
</dbReference>
<dbReference type="STRING" id="105231.A0A1Y1I8P2"/>
<reference evidence="3 4" key="1">
    <citation type="journal article" date="2014" name="Nat. Commun.">
        <title>Klebsormidium flaccidum genome reveals primary factors for plant terrestrial adaptation.</title>
        <authorList>
            <person name="Hori K."/>
            <person name="Maruyama F."/>
            <person name="Fujisawa T."/>
            <person name="Togashi T."/>
            <person name="Yamamoto N."/>
            <person name="Seo M."/>
            <person name="Sato S."/>
            <person name="Yamada T."/>
            <person name="Mori H."/>
            <person name="Tajima N."/>
            <person name="Moriyama T."/>
            <person name="Ikeuchi M."/>
            <person name="Watanabe M."/>
            <person name="Wada H."/>
            <person name="Kobayashi K."/>
            <person name="Saito M."/>
            <person name="Masuda T."/>
            <person name="Sasaki-Sekimoto Y."/>
            <person name="Mashiguchi K."/>
            <person name="Awai K."/>
            <person name="Shimojima M."/>
            <person name="Masuda S."/>
            <person name="Iwai M."/>
            <person name="Nobusawa T."/>
            <person name="Narise T."/>
            <person name="Kondo S."/>
            <person name="Saito H."/>
            <person name="Sato R."/>
            <person name="Murakawa M."/>
            <person name="Ihara Y."/>
            <person name="Oshima-Yamada Y."/>
            <person name="Ohtaka K."/>
            <person name="Satoh M."/>
            <person name="Sonobe K."/>
            <person name="Ishii M."/>
            <person name="Ohtani R."/>
            <person name="Kanamori-Sato M."/>
            <person name="Honoki R."/>
            <person name="Miyazaki D."/>
            <person name="Mochizuki H."/>
            <person name="Umetsu J."/>
            <person name="Higashi K."/>
            <person name="Shibata D."/>
            <person name="Kamiya Y."/>
            <person name="Sato N."/>
            <person name="Nakamura Y."/>
            <person name="Tabata S."/>
            <person name="Ida S."/>
            <person name="Kurokawa K."/>
            <person name="Ohta H."/>
        </authorList>
    </citation>
    <scope>NUCLEOTIDE SEQUENCE [LARGE SCALE GENOMIC DNA]</scope>
    <source>
        <strain evidence="3 4">NIES-2285</strain>
    </source>
</reference>
<evidence type="ECO:0000256" key="1">
    <source>
        <dbReference type="ARBA" id="ARBA00012513"/>
    </source>
</evidence>
<dbReference type="GO" id="GO:0035556">
    <property type="term" value="P:intracellular signal transduction"/>
    <property type="evidence" value="ECO:0000318"/>
    <property type="project" value="GO_Central"/>
</dbReference>
<dbReference type="Gene3D" id="1.10.510.10">
    <property type="entry name" value="Transferase(Phosphotransferase) domain 1"/>
    <property type="match status" value="1"/>
</dbReference>
<name>A0A1Y1I8P2_KLENI</name>
<proteinExistence type="predicted"/>